<organism evidence="1">
    <name type="scientific">Caldithrix abyssi</name>
    <dbReference type="NCBI Taxonomy" id="187145"/>
    <lineage>
        <taxon>Bacteria</taxon>
        <taxon>Pseudomonadati</taxon>
        <taxon>Calditrichota</taxon>
        <taxon>Calditrichia</taxon>
        <taxon>Calditrichales</taxon>
        <taxon>Calditrichaceae</taxon>
        <taxon>Caldithrix</taxon>
    </lineage>
</organism>
<dbReference type="PROSITE" id="PS51257">
    <property type="entry name" value="PROKAR_LIPOPROTEIN"/>
    <property type="match status" value="1"/>
</dbReference>
<comment type="caution">
    <text evidence="1">The sequence shown here is derived from an EMBL/GenBank/DDBJ whole genome shotgun (WGS) entry which is preliminary data.</text>
</comment>
<dbReference type="Proteomes" id="UP000885779">
    <property type="component" value="Unassembled WGS sequence"/>
</dbReference>
<accession>A0A7V4TY63</accession>
<dbReference type="InterPro" id="IPR036249">
    <property type="entry name" value="Thioredoxin-like_sf"/>
</dbReference>
<reference evidence="1" key="1">
    <citation type="journal article" date="2020" name="mSystems">
        <title>Genome- and Community-Level Interaction Insights into Carbon Utilization and Element Cycling Functions of Hydrothermarchaeota in Hydrothermal Sediment.</title>
        <authorList>
            <person name="Zhou Z."/>
            <person name="Liu Y."/>
            <person name="Xu W."/>
            <person name="Pan J."/>
            <person name="Luo Z.H."/>
            <person name="Li M."/>
        </authorList>
    </citation>
    <scope>NUCLEOTIDE SEQUENCE [LARGE SCALE GENOMIC DNA]</scope>
    <source>
        <strain evidence="1">HyVt-577</strain>
    </source>
</reference>
<proteinExistence type="predicted"/>
<gene>
    <name evidence="1" type="ORF">ENK44_01985</name>
</gene>
<dbReference type="AlphaFoldDB" id="A0A7V4TY63"/>
<evidence type="ECO:0000313" key="1">
    <source>
        <dbReference type="EMBL" id="HGY54450.1"/>
    </source>
</evidence>
<name>A0A7V4TY63_CALAY</name>
<dbReference type="SUPFAM" id="SSF52833">
    <property type="entry name" value="Thioredoxin-like"/>
    <property type="match status" value="1"/>
</dbReference>
<dbReference type="EMBL" id="DRQG01000019">
    <property type="protein sequence ID" value="HGY54450.1"/>
    <property type="molecule type" value="Genomic_DNA"/>
</dbReference>
<protein>
    <submittedName>
        <fullName evidence="1">Uncharacterized protein</fullName>
    </submittedName>
</protein>
<sequence length="740" mass="85678">MKKAFLFVLTGIMFLACSRRETISLKEKLQAEDLWGNPINFSEVLKNEKPTVIVPISTSNCGYCLIDGFFTEKNYLEHNHTAGGSSFHQCLFNPQLDIYTFQKHFRWKFPVLTYPPRLHLYHMDGFPELIAFRKGEKILGRFRNYALVDSLSRMLWNGTGEMIPTGHYHMAMSVIMENKNYQAVRVFPANSNIPDEILRQQKRWKGFVAKTIDQLNRADLEKHLYFTGTFSFSQIARLFRGKDLPVRFEKGRMRIGSYSMNFDSTGLRMVCPNPFNRNKYLVLSLYQDNEAKKLPSYTDYVFYKTSEDSSIWLLYGHFDTGDSLHWKFSEGTAFSQINRKRLCEGKCEIPQPLIPPRRKTPDIVYSGRSDTLGRHFKFGAANCRFPDVLADPNGTVWLCWEEDGDIHLGKIDPNNTIATKKIENDVSDSYAPRLAFAGNKLWIFYLNNRDTYYRLYAKTFDGLRLSEAILISPKEPYDVLTPAPVSDTTGNEITVAWSAWLANYRRLYYRNIKNGVLSPTKEIRTYPSKYVKDYVNAWFPSLCVDRDGVVWAAWNQHYPAIFGLFGGRIDEQSRPITREGEKMDDWEQGGYAGLFADGRKKYVVWESNAWGSYRGEAQKIKFASYDDRQGKWSLGEDISVEEQTFLNQTPCAASDRDHTLWVAYSGRPRAENSTWGIYLTYRKEGTWSFPVLLSSKGETARSPRMTVDRKGNIWLTWHSGKGKQMRIRLLLLNKQQFLTK</sequence>